<reference evidence="1 2" key="1">
    <citation type="journal article" date="2022" name="Nat. Plants">
        <title>Genomes of leafy and leafless Platanthera orchids illuminate the evolution of mycoheterotrophy.</title>
        <authorList>
            <person name="Li M.H."/>
            <person name="Liu K.W."/>
            <person name="Li Z."/>
            <person name="Lu H.C."/>
            <person name="Ye Q.L."/>
            <person name="Zhang D."/>
            <person name="Wang J.Y."/>
            <person name="Li Y.F."/>
            <person name="Zhong Z.M."/>
            <person name="Liu X."/>
            <person name="Yu X."/>
            <person name="Liu D.K."/>
            <person name="Tu X.D."/>
            <person name="Liu B."/>
            <person name="Hao Y."/>
            <person name="Liao X.Y."/>
            <person name="Jiang Y.T."/>
            <person name="Sun W.H."/>
            <person name="Chen J."/>
            <person name="Chen Y.Q."/>
            <person name="Ai Y."/>
            <person name="Zhai J.W."/>
            <person name="Wu S.S."/>
            <person name="Zhou Z."/>
            <person name="Hsiao Y.Y."/>
            <person name="Wu W.L."/>
            <person name="Chen Y.Y."/>
            <person name="Lin Y.F."/>
            <person name="Hsu J.L."/>
            <person name="Li C.Y."/>
            <person name="Wang Z.W."/>
            <person name="Zhao X."/>
            <person name="Zhong W.Y."/>
            <person name="Ma X.K."/>
            <person name="Ma L."/>
            <person name="Huang J."/>
            <person name="Chen G.Z."/>
            <person name="Huang M.Z."/>
            <person name="Huang L."/>
            <person name="Peng D.H."/>
            <person name="Luo Y.B."/>
            <person name="Zou S.Q."/>
            <person name="Chen S.P."/>
            <person name="Lan S."/>
            <person name="Tsai W.C."/>
            <person name="Van de Peer Y."/>
            <person name="Liu Z.J."/>
        </authorList>
    </citation>
    <scope>NUCLEOTIDE SEQUENCE [LARGE SCALE GENOMIC DNA]</scope>
    <source>
        <strain evidence="1">Lor288</strain>
    </source>
</reference>
<proteinExistence type="predicted"/>
<accession>A0ABR2MTW8</accession>
<evidence type="ECO:0000313" key="1">
    <source>
        <dbReference type="EMBL" id="KAK8967406.1"/>
    </source>
</evidence>
<keyword evidence="2" id="KW-1185">Reference proteome</keyword>
<sequence length="76" mass="8652">MINRCFYNYTSLYNPVSVEWARWEPDWPYPASGPGTRLGEFDKQWASGVSRARTRQGPGRGGECGLVEFLKEHSPT</sequence>
<dbReference type="EMBL" id="JBBWWR010000005">
    <property type="protein sequence ID" value="KAK8967406.1"/>
    <property type="molecule type" value="Genomic_DNA"/>
</dbReference>
<organism evidence="1 2">
    <name type="scientific">Platanthera guangdongensis</name>
    <dbReference type="NCBI Taxonomy" id="2320717"/>
    <lineage>
        <taxon>Eukaryota</taxon>
        <taxon>Viridiplantae</taxon>
        <taxon>Streptophyta</taxon>
        <taxon>Embryophyta</taxon>
        <taxon>Tracheophyta</taxon>
        <taxon>Spermatophyta</taxon>
        <taxon>Magnoliopsida</taxon>
        <taxon>Liliopsida</taxon>
        <taxon>Asparagales</taxon>
        <taxon>Orchidaceae</taxon>
        <taxon>Orchidoideae</taxon>
        <taxon>Orchideae</taxon>
        <taxon>Orchidinae</taxon>
        <taxon>Platanthera</taxon>
    </lineage>
</organism>
<evidence type="ECO:0000313" key="2">
    <source>
        <dbReference type="Proteomes" id="UP001412067"/>
    </source>
</evidence>
<protein>
    <submittedName>
        <fullName evidence="1">Uncharacterized protein</fullName>
    </submittedName>
</protein>
<dbReference type="Proteomes" id="UP001412067">
    <property type="component" value="Unassembled WGS sequence"/>
</dbReference>
<comment type="caution">
    <text evidence="1">The sequence shown here is derived from an EMBL/GenBank/DDBJ whole genome shotgun (WGS) entry which is preliminary data.</text>
</comment>
<gene>
    <name evidence="1" type="ORF">KSP40_PGU017120</name>
</gene>
<name>A0ABR2MTW8_9ASPA</name>